<comment type="similarity">
    <text evidence="1 4">Belongs to the short-chain dehydrogenases/reductases (SDR) family.</text>
</comment>
<dbReference type="PRINTS" id="PR00080">
    <property type="entry name" value="SDRFAMILY"/>
</dbReference>
<dbReference type="AlphaFoldDB" id="W1QGA1"/>
<dbReference type="KEGG" id="opa:HPODL_04523"/>
<dbReference type="eggNOG" id="KOG1205">
    <property type="taxonomic scope" value="Eukaryota"/>
</dbReference>
<name>W1QGA1_OGAPD</name>
<dbReference type="InterPro" id="IPR002347">
    <property type="entry name" value="SDR_fam"/>
</dbReference>
<keyword evidence="2" id="KW-0521">NADP</keyword>
<dbReference type="InterPro" id="IPR020904">
    <property type="entry name" value="Sc_DH/Rdtase_CS"/>
</dbReference>
<organism evidence="5 6">
    <name type="scientific">Ogataea parapolymorpha (strain ATCC 26012 / BCRC 20466 / JCM 22074 / NRRL Y-7560 / DL-1)</name>
    <name type="common">Yeast</name>
    <name type="synonym">Hansenula polymorpha</name>
    <dbReference type="NCBI Taxonomy" id="871575"/>
    <lineage>
        <taxon>Eukaryota</taxon>
        <taxon>Fungi</taxon>
        <taxon>Dikarya</taxon>
        <taxon>Ascomycota</taxon>
        <taxon>Saccharomycotina</taxon>
        <taxon>Pichiomycetes</taxon>
        <taxon>Pichiales</taxon>
        <taxon>Pichiaceae</taxon>
        <taxon>Ogataea</taxon>
    </lineage>
</organism>
<dbReference type="Gene3D" id="3.40.50.720">
    <property type="entry name" value="NAD(P)-binding Rossmann-like Domain"/>
    <property type="match status" value="1"/>
</dbReference>
<dbReference type="PROSITE" id="PS00061">
    <property type="entry name" value="ADH_SHORT"/>
    <property type="match status" value="1"/>
</dbReference>
<evidence type="ECO:0000313" key="6">
    <source>
        <dbReference type="Proteomes" id="UP000008673"/>
    </source>
</evidence>
<dbReference type="EC" id="1.-.-.-" evidence="5"/>
<keyword evidence="3 5" id="KW-0560">Oxidoreductase</keyword>
<sequence length="274" mass="29522">MSLGPQAQANLEQKTVLITGASAGIGEAIAREFVEAAGGNIRLVLAARRADRLAELSRQLKQSGAQVHTAELDVSDRAKINAFFAALPPDYRNIDVLVNNAGKALGVEHAGNIRDEDVEEMFSTNVIGLIKMTQTVIRGMKERNSGDIVQVGSIAGIESYPGGSIYCATKSAVRSFTQAIRKELISTRIRVMEIDPGAVETEFSLVRFGGDATKASKVYEGYEPLSAKDIADVVVFNCSRRANVVVAESVVFPTAQAGSYHRHRSEPREGTEKN</sequence>
<dbReference type="EMBL" id="AEOI02000008">
    <property type="protein sequence ID" value="ESW98923.1"/>
    <property type="molecule type" value="Genomic_DNA"/>
</dbReference>
<protein>
    <submittedName>
        <fullName evidence="5">Oxidoreductase</fullName>
        <ecNumber evidence="5">1.-.-.-</ecNumber>
    </submittedName>
</protein>
<dbReference type="FunFam" id="3.40.50.720:FF:000047">
    <property type="entry name" value="NADP-dependent L-serine/L-allo-threonine dehydrogenase"/>
    <property type="match status" value="1"/>
</dbReference>
<reference evidence="5 6" key="1">
    <citation type="journal article" date="2013" name="BMC Genomics">
        <title>Genome sequence and analysis of methylotrophic yeast Hansenula polymorpha DL1.</title>
        <authorList>
            <person name="Ravin N.V."/>
            <person name="Eldarov M.A."/>
            <person name="Kadnikov V.V."/>
            <person name="Beletsky A.V."/>
            <person name="Schneider J."/>
            <person name="Mardanova E.S."/>
            <person name="Smekalova E.M."/>
            <person name="Zvereva M.I."/>
            <person name="Dontsova O.A."/>
            <person name="Mardanov A.V."/>
            <person name="Skryabin K.G."/>
        </authorList>
    </citation>
    <scope>NUCLEOTIDE SEQUENCE [LARGE SCALE GENOMIC DNA]</scope>
    <source>
        <strain evidence="6">ATCC 26012 / BCRC 20466 / JCM 22074 / NRRL Y-7560 / DL-1</strain>
    </source>
</reference>
<comment type="caution">
    <text evidence="5">The sequence shown here is derived from an EMBL/GenBank/DDBJ whole genome shotgun (WGS) entry which is preliminary data.</text>
</comment>
<dbReference type="SUPFAM" id="SSF51735">
    <property type="entry name" value="NAD(P)-binding Rossmann-fold domains"/>
    <property type="match status" value="1"/>
</dbReference>
<evidence type="ECO:0000256" key="4">
    <source>
        <dbReference type="RuleBase" id="RU000363"/>
    </source>
</evidence>
<evidence type="ECO:0000256" key="2">
    <source>
        <dbReference type="ARBA" id="ARBA00022857"/>
    </source>
</evidence>
<dbReference type="SMR" id="W1QGA1"/>
<dbReference type="GO" id="GO:0016616">
    <property type="term" value="F:oxidoreductase activity, acting on the CH-OH group of donors, NAD or NADP as acceptor"/>
    <property type="evidence" value="ECO:0007669"/>
    <property type="project" value="UniProtKB-ARBA"/>
</dbReference>
<dbReference type="Pfam" id="PF00106">
    <property type="entry name" value="adh_short"/>
    <property type="match status" value="1"/>
</dbReference>
<dbReference type="PANTHER" id="PTHR42901:SF1">
    <property type="entry name" value="ALCOHOL DEHYDROGENASE"/>
    <property type="match status" value="1"/>
</dbReference>
<dbReference type="OMA" id="WRWMWET"/>
<dbReference type="STRING" id="871575.W1QGA1"/>
<dbReference type="PRINTS" id="PR00081">
    <property type="entry name" value="GDHRDH"/>
</dbReference>
<keyword evidence="6" id="KW-1185">Reference proteome</keyword>
<proteinExistence type="inferred from homology"/>
<dbReference type="RefSeq" id="XP_013934806.1">
    <property type="nucleotide sequence ID" value="XM_014079331.1"/>
</dbReference>
<dbReference type="PANTHER" id="PTHR42901">
    <property type="entry name" value="ALCOHOL DEHYDROGENASE"/>
    <property type="match status" value="1"/>
</dbReference>
<evidence type="ECO:0000256" key="1">
    <source>
        <dbReference type="ARBA" id="ARBA00006484"/>
    </source>
</evidence>
<dbReference type="OrthoDB" id="6251714at2759"/>
<evidence type="ECO:0000313" key="5">
    <source>
        <dbReference type="EMBL" id="ESW98923.1"/>
    </source>
</evidence>
<dbReference type="GeneID" id="25773951"/>
<evidence type="ECO:0000256" key="3">
    <source>
        <dbReference type="ARBA" id="ARBA00023002"/>
    </source>
</evidence>
<dbReference type="Proteomes" id="UP000008673">
    <property type="component" value="Unassembled WGS sequence"/>
</dbReference>
<accession>W1QGA1</accession>
<dbReference type="HOGENOM" id="CLU_010194_2_10_1"/>
<gene>
    <name evidence="5" type="ORF">HPODL_04523</name>
</gene>
<dbReference type="InterPro" id="IPR036291">
    <property type="entry name" value="NAD(P)-bd_dom_sf"/>
</dbReference>